<dbReference type="InterPro" id="IPR000843">
    <property type="entry name" value="HTH_LacI"/>
</dbReference>
<evidence type="ECO:0000256" key="1">
    <source>
        <dbReference type="ARBA" id="ARBA00023015"/>
    </source>
</evidence>
<keyword evidence="1" id="KW-0805">Transcription regulation</keyword>
<dbReference type="Proteomes" id="UP001596496">
    <property type="component" value="Unassembled WGS sequence"/>
</dbReference>
<organism evidence="5 6">
    <name type="scientific">Sphaerisporangium rhizosphaerae</name>
    <dbReference type="NCBI Taxonomy" id="2269375"/>
    <lineage>
        <taxon>Bacteria</taxon>
        <taxon>Bacillati</taxon>
        <taxon>Actinomycetota</taxon>
        <taxon>Actinomycetes</taxon>
        <taxon>Streptosporangiales</taxon>
        <taxon>Streptosporangiaceae</taxon>
        <taxon>Sphaerisporangium</taxon>
    </lineage>
</organism>
<evidence type="ECO:0000313" key="6">
    <source>
        <dbReference type="Proteomes" id="UP001596496"/>
    </source>
</evidence>
<dbReference type="SMART" id="SM00354">
    <property type="entry name" value="HTH_LACI"/>
    <property type="match status" value="1"/>
</dbReference>
<gene>
    <name evidence="5" type="ORF">ACFQSB_23225</name>
</gene>
<accession>A0ABW2PAW6</accession>
<dbReference type="SUPFAM" id="SSF53822">
    <property type="entry name" value="Periplasmic binding protein-like I"/>
    <property type="match status" value="1"/>
</dbReference>
<dbReference type="PROSITE" id="PS00356">
    <property type="entry name" value="HTH_LACI_1"/>
    <property type="match status" value="1"/>
</dbReference>
<protein>
    <submittedName>
        <fullName evidence="5">LacI family DNA-binding transcriptional regulator</fullName>
    </submittedName>
</protein>
<dbReference type="InterPro" id="IPR028082">
    <property type="entry name" value="Peripla_BP_I"/>
</dbReference>
<proteinExistence type="predicted"/>
<dbReference type="PANTHER" id="PTHR30146:SF109">
    <property type="entry name" value="HTH-TYPE TRANSCRIPTIONAL REGULATOR GALS"/>
    <property type="match status" value="1"/>
</dbReference>
<dbReference type="Gene3D" id="1.10.260.40">
    <property type="entry name" value="lambda repressor-like DNA-binding domains"/>
    <property type="match status" value="1"/>
</dbReference>
<dbReference type="PANTHER" id="PTHR30146">
    <property type="entry name" value="LACI-RELATED TRANSCRIPTIONAL REPRESSOR"/>
    <property type="match status" value="1"/>
</dbReference>
<evidence type="ECO:0000259" key="4">
    <source>
        <dbReference type="PROSITE" id="PS50932"/>
    </source>
</evidence>
<evidence type="ECO:0000313" key="5">
    <source>
        <dbReference type="EMBL" id="MFC7385140.1"/>
    </source>
</evidence>
<dbReference type="GO" id="GO:0003677">
    <property type="term" value="F:DNA binding"/>
    <property type="evidence" value="ECO:0007669"/>
    <property type="project" value="UniProtKB-KW"/>
</dbReference>
<reference evidence="6" key="1">
    <citation type="journal article" date="2019" name="Int. J. Syst. Evol. Microbiol.">
        <title>The Global Catalogue of Microorganisms (GCM) 10K type strain sequencing project: providing services to taxonomists for standard genome sequencing and annotation.</title>
        <authorList>
            <consortium name="The Broad Institute Genomics Platform"/>
            <consortium name="The Broad Institute Genome Sequencing Center for Infectious Disease"/>
            <person name="Wu L."/>
            <person name="Ma J."/>
        </authorList>
    </citation>
    <scope>NUCLEOTIDE SEQUENCE [LARGE SCALE GENOMIC DNA]</scope>
    <source>
        <strain evidence="6">CECT 7649</strain>
    </source>
</reference>
<evidence type="ECO:0000256" key="3">
    <source>
        <dbReference type="ARBA" id="ARBA00023163"/>
    </source>
</evidence>
<keyword evidence="2 5" id="KW-0238">DNA-binding</keyword>
<dbReference type="InterPro" id="IPR046335">
    <property type="entry name" value="LacI/GalR-like_sensor"/>
</dbReference>
<dbReference type="CDD" id="cd06267">
    <property type="entry name" value="PBP1_LacI_sugar_binding-like"/>
    <property type="match status" value="1"/>
</dbReference>
<keyword evidence="3" id="KW-0804">Transcription</keyword>
<dbReference type="RefSeq" id="WP_380829033.1">
    <property type="nucleotide sequence ID" value="NZ_JBHTCG010000016.1"/>
</dbReference>
<dbReference type="PROSITE" id="PS50932">
    <property type="entry name" value="HTH_LACI_2"/>
    <property type="match status" value="1"/>
</dbReference>
<dbReference type="PRINTS" id="PR00036">
    <property type="entry name" value="HTHLACI"/>
</dbReference>
<comment type="caution">
    <text evidence="5">The sequence shown here is derived from an EMBL/GenBank/DDBJ whole genome shotgun (WGS) entry which is preliminary data.</text>
</comment>
<feature type="domain" description="HTH lacI-type" evidence="4">
    <location>
        <begin position="2"/>
        <end position="56"/>
    </location>
</feature>
<evidence type="ECO:0000256" key="2">
    <source>
        <dbReference type="ARBA" id="ARBA00023125"/>
    </source>
</evidence>
<dbReference type="Gene3D" id="3.40.50.2300">
    <property type="match status" value="2"/>
</dbReference>
<sequence>MVTMEDVARLAGVSKMTVSNVVNNRDGVSDPVRERVLEAIHRSGYRVNVSARTLRSGRTGVIGLAVPEIGLPYFGHLAAHVIGAARRRGFHVSIEQTGAAAAGEADAIAHSRTLHFDGLILSAVALGRVDRQLADAGYPLVMLGEQDFGGRFDHVAMPNEEGTKAATAHLADQGCRRIALVTGSVLDDVNDLNGRNDLDAVDAVDEVNGQNGQNDLNAVNTGNAGHGGNAVNMATRRYRGYRAALAERGLDVHPPLVFPLEDASMEAGRDAAHRLAGSGRAIDGVVAVTDTVALGVLRGLADRGLRVPGDVRLIGFDDIPESRFAVPSLSTVAPDHRWMAERAVELLAQRIRSPLRPTGQYVAPFELVIRESTR</sequence>
<dbReference type="SUPFAM" id="SSF47413">
    <property type="entry name" value="lambda repressor-like DNA-binding domains"/>
    <property type="match status" value="1"/>
</dbReference>
<dbReference type="EMBL" id="JBHTCG010000016">
    <property type="protein sequence ID" value="MFC7385140.1"/>
    <property type="molecule type" value="Genomic_DNA"/>
</dbReference>
<dbReference type="CDD" id="cd01392">
    <property type="entry name" value="HTH_LacI"/>
    <property type="match status" value="1"/>
</dbReference>
<dbReference type="Pfam" id="PF00356">
    <property type="entry name" value="LacI"/>
    <property type="match status" value="1"/>
</dbReference>
<dbReference type="InterPro" id="IPR010982">
    <property type="entry name" value="Lambda_DNA-bd_dom_sf"/>
</dbReference>
<name>A0ABW2PAW6_9ACTN</name>
<dbReference type="Pfam" id="PF13377">
    <property type="entry name" value="Peripla_BP_3"/>
    <property type="match status" value="1"/>
</dbReference>
<keyword evidence="6" id="KW-1185">Reference proteome</keyword>